<dbReference type="InterPro" id="IPR041616">
    <property type="entry name" value="PheRS_beta_core"/>
</dbReference>
<dbReference type="SUPFAM" id="SSF56037">
    <property type="entry name" value="PheT/TilS domain"/>
    <property type="match status" value="1"/>
</dbReference>
<dbReference type="InterPro" id="IPR045060">
    <property type="entry name" value="Phe-tRNA-ligase_IIc_bsu"/>
</dbReference>
<feature type="binding site" evidence="15">
    <location>
        <position position="455"/>
    </location>
    <ligand>
        <name>Mg(2+)</name>
        <dbReference type="ChEBI" id="CHEBI:18420"/>
        <note>shared with alpha subunit</note>
    </ligand>
</feature>
<dbReference type="RefSeq" id="WP_193114491.1">
    <property type="nucleotide sequence ID" value="NZ_CP041165.1"/>
</dbReference>
<dbReference type="Gene3D" id="3.30.930.10">
    <property type="entry name" value="Bira Bifunctional Protein, Domain 2"/>
    <property type="match status" value="1"/>
</dbReference>
<dbReference type="Pfam" id="PF03147">
    <property type="entry name" value="FDX-ACB"/>
    <property type="match status" value="1"/>
</dbReference>
<dbReference type="SUPFAM" id="SSF54991">
    <property type="entry name" value="Anticodon-binding domain of PheRS"/>
    <property type="match status" value="1"/>
</dbReference>
<dbReference type="Gene3D" id="3.30.70.380">
    <property type="entry name" value="Ferrodoxin-fold anticodon-binding domain"/>
    <property type="match status" value="1"/>
</dbReference>
<evidence type="ECO:0000256" key="6">
    <source>
        <dbReference type="ARBA" id="ARBA00022598"/>
    </source>
</evidence>
<feature type="domain" description="FDX-ACB" evidence="18">
    <location>
        <begin position="686"/>
        <end position="778"/>
    </location>
</feature>
<evidence type="ECO:0000259" key="19">
    <source>
        <dbReference type="PROSITE" id="PS51483"/>
    </source>
</evidence>
<proteinExistence type="inferred from homology"/>
<dbReference type="InterPro" id="IPR045864">
    <property type="entry name" value="aa-tRNA-synth_II/BPL/LPL"/>
</dbReference>
<evidence type="ECO:0000256" key="9">
    <source>
        <dbReference type="ARBA" id="ARBA00022840"/>
    </source>
</evidence>
<dbReference type="InterPro" id="IPR005121">
    <property type="entry name" value="Fdx_antiC-bd"/>
</dbReference>
<reference evidence="20 21" key="1">
    <citation type="submission" date="2019-06" db="EMBL/GenBank/DDBJ databases">
        <title>Sulfurimonas gotlandica sp. nov., a chemoautotrophic and psychrotolerant epsilonproteobacterium isolated from a pelagic redoxcline, and an emended description of the genus Sulfurimonas.</title>
        <authorList>
            <person name="Wang S."/>
            <person name="Jiang L."/>
            <person name="Shao Z."/>
        </authorList>
    </citation>
    <scope>NUCLEOTIDE SEQUENCE [LARGE SCALE GENOMIC DNA]</scope>
    <source>
        <strain evidence="20 21">B2</strain>
    </source>
</reference>
<dbReference type="SMART" id="SM00896">
    <property type="entry name" value="FDX-ACB"/>
    <property type="match status" value="1"/>
</dbReference>
<comment type="catalytic activity">
    <reaction evidence="14 15">
        <text>tRNA(Phe) + L-phenylalanine + ATP = L-phenylalanyl-tRNA(Phe) + AMP + diphosphate + H(+)</text>
        <dbReference type="Rhea" id="RHEA:19413"/>
        <dbReference type="Rhea" id="RHEA-COMP:9668"/>
        <dbReference type="Rhea" id="RHEA-COMP:9699"/>
        <dbReference type="ChEBI" id="CHEBI:15378"/>
        <dbReference type="ChEBI" id="CHEBI:30616"/>
        <dbReference type="ChEBI" id="CHEBI:33019"/>
        <dbReference type="ChEBI" id="CHEBI:58095"/>
        <dbReference type="ChEBI" id="CHEBI:78442"/>
        <dbReference type="ChEBI" id="CHEBI:78531"/>
        <dbReference type="ChEBI" id="CHEBI:456215"/>
        <dbReference type="EC" id="6.1.1.20"/>
    </reaction>
</comment>
<dbReference type="SUPFAM" id="SSF46955">
    <property type="entry name" value="Putative DNA-binding domain"/>
    <property type="match status" value="1"/>
</dbReference>
<evidence type="ECO:0000256" key="5">
    <source>
        <dbReference type="ARBA" id="ARBA00022555"/>
    </source>
</evidence>
<dbReference type="GO" id="GO:0004826">
    <property type="term" value="F:phenylalanine-tRNA ligase activity"/>
    <property type="evidence" value="ECO:0007669"/>
    <property type="project" value="UniProtKB-UniRule"/>
</dbReference>
<evidence type="ECO:0000313" key="20">
    <source>
        <dbReference type="EMBL" id="QOP41071.1"/>
    </source>
</evidence>
<dbReference type="GO" id="GO:0000287">
    <property type="term" value="F:magnesium ion binding"/>
    <property type="evidence" value="ECO:0007669"/>
    <property type="project" value="UniProtKB-UniRule"/>
</dbReference>
<name>A0A7M1AUG5_9BACT</name>
<dbReference type="Proteomes" id="UP000593910">
    <property type="component" value="Chromosome"/>
</dbReference>
<keyword evidence="12 15" id="KW-0648">Protein biosynthesis</keyword>
<dbReference type="EMBL" id="CP041165">
    <property type="protein sequence ID" value="QOP41071.1"/>
    <property type="molecule type" value="Genomic_DNA"/>
</dbReference>
<dbReference type="HAMAP" id="MF_00283">
    <property type="entry name" value="Phe_tRNA_synth_beta1"/>
    <property type="match status" value="1"/>
</dbReference>
<sequence>MIVTRSWLNEWIDLDGISTEDIAKTFNSIGLEVDRVEEFRVPKKVVFGKVLECEKHPDADKLNICKVDLGTATRQIVCGAKNVRAGLDVVVATIGAELPGGLVIKPVKLRGVDSEGMICSPGEIGLHSFCDGIMELDESIGEFTLGEDVCENPYFNDDLIEIELTANRGDCLSIRGVARDLSAAFDRPLKEYNVTDNDDMRGIGRILSLVHDKDLDVNLRYKALDLDSLTLPFLVKMRLAQIDENRESDVESIMLYATHSTGVIMRAYSHEFFGTDDEKMAKVHLSEDDKGFACIQSDAGNVASTVGIIQKKESKVTASNGMILIEASYIPPDIISKKMDENKVESGPMFYRTSRGSEPELEAGLSFCIDIIEKYSNSSTFGGTIELINSVKEKIITVSKQEIDEIIGAKIDKIVITKILKNLGFNTSKSTVDNFVISVPQYRHDISNKQDIIEEIVRMVGIDNIPAKPFVLTEDNRLEDNYFEYKKRSYYRYRAAQSGFFESVHFVFDEKKVLNSYGFETTKEELELLNPIVQTLDTLRPTLMTNLLKAASANKKNGYSSVRLFEVGSVFSPDRSESLKMAFLFSGAKEEESLLNGGRPAKVDFGGFVQKISDVIGDVELCEYETTHKLSHPYQCAEVFVEGKRVGELFKVHPEVENDYDLEDTYMCELDFTELSYGLKVAQKSSKYQASFRDLSLLVPNDVSYEKIKTVIDSNATEELVRFYPVDKYSDDSLGDNSSLSLRFVLQSNEKTLEEEDITNAMESILNALKDELGIGLR</sequence>
<evidence type="ECO:0000256" key="3">
    <source>
        <dbReference type="ARBA" id="ARBA00011209"/>
    </source>
</evidence>
<dbReference type="InterPro" id="IPR033714">
    <property type="entry name" value="tRNA_bind_bactPheRS"/>
</dbReference>
<keyword evidence="6 15" id="KW-0436">Ligase</keyword>
<dbReference type="InterPro" id="IPR004532">
    <property type="entry name" value="Phe-tRNA-ligase_IIc_bsu_bact"/>
</dbReference>
<comment type="cofactor">
    <cofactor evidence="15">
        <name>Mg(2+)</name>
        <dbReference type="ChEBI" id="CHEBI:18420"/>
    </cofactor>
    <text evidence="15">Binds 2 magnesium ions per tetramer.</text>
</comment>
<keyword evidence="4 15" id="KW-0963">Cytoplasm</keyword>
<accession>A0A7M1AUG5</accession>
<dbReference type="EC" id="6.1.1.20" evidence="15"/>
<evidence type="ECO:0000256" key="11">
    <source>
        <dbReference type="ARBA" id="ARBA00022884"/>
    </source>
</evidence>
<dbReference type="Pfam" id="PF17759">
    <property type="entry name" value="tRNA_synthFbeta"/>
    <property type="match status" value="1"/>
</dbReference>
<keyword evidence="8 15" id="KW-0547">Nucleotide-binding</keyword>
<protein>
    <recommendedName>
        <fullName evidence="15">Phenylalanine--tRNA ligase beta subunit</fullName>
        <ecNumber evidence="15">6.1.1.20</ecNumber>
    </recommendedName>
    <alternativeName>
        <fullName evidence="15">Phenylalanyl-tRNA synthetase beta subunit</fullName>
        <shortName evidence="15">PheRS</shortName>
    </alternativeName>
</protein>
<dbReference type="InterPro" id="IPR036690">
    <property type="entry name" value="Fdx_antiC-bd_sf"/>
</dbReference>
<dbReference type="InterPro" id="IPR005147">
    <property type="entry name" value="tRNA_synthase_B5-dom"/>
</dbReference>
<dbReference type="Pfam" id="PF01588">
    <property type="entry name" value="tRNA_bind"/>
    <property type="match status" value="1"/>
</dbReference>
<dbReference type="Pfam" id="PF03484">
    <property type="entry name" value="B5"/>
    <property type="match status" value="1"/>
</dbReference>
<organism evidence="20 21">
    <name type="scientific">Sulfurimonas marina</name>
    <dbReference type="NCBI Taxonomy" id="2590551"/>
    <lineage>
        <taxon>Bacteria</taxon>
        <taxon>Pseudomonadati</taxon>
        <taxon>Campylobacterota</taxon>
        <taxon>Epsilonproteobacteria</taxon>
        <taxon>Campylobacterales</taxon>
        <taxon>Sulfurimonadaceae</taxon>
        <taxon>Sulfurimonas</taxon>
    </lineage>
</organism>
<keyword evidence="10 15" id="KW-0460">Magnesium</keyword>
<dbReference type="GO" id="GO:0000049">
    <property type="term" value="F:tRNA binding"/>
    <property type="evidence" value="ECO:0007669"/>
    <property type="project" value="UniProtKB-UniRule"/>
</dbReference>
<keyword evidence="9 15" id="KW-0067">ATP-binding</keyword>
<dbReference type="PROSITE" id="PS50886">
    <property type="entry name" value="TRBD"/>
    <property type="match status" value="1"/>
</dbReference>
<evidence type="ECO:0000256" key="10">
    <source>
        <dbReference type="ARBA" id="ARBA00022842"/>
    </source>
</evidence>
<evidence type="ECO:0000256" key="7">
    <source>
        <dbReference type="ARBA" id="ARBA00022723"/>
    </source>
</evidence>
<feature type="binding site" evidence="15">
    <location>
        <position position="445"/>
    </location>
    <ligand>
        <name>Mg(2+)</name>
        <dbReference type="ChEBI" id="CHEBI:18420"/>
        <note>shared with alpha subunit</note>
    </ligand>
</feature>
<dbReference type="Gene3D" id="3.30.56.10">
    <property type="match status" value="2"/>
</dbReference>
<evidence type="ECO:0000256" key="15">
    <source>
        <dbReference type="HAMAP-Rule" id="MF_00283"/>
    </source>
</evidence>
<evidence type="ECO:0000259" key="18">
    <source>
        <dbReference type="PROSITE" id="PS51447"/>
    </source>
</evidence>
<dbReference type="SMART" id="SM00874">
    <property type="entry name" value="B5"/>
    <property type="match status" value="1"/>
</dbReference>
<dbReference type="SUPFAM" id="SSF50249">
    <property type="entry name" value="Nucleic acid-binding proteins"/>
    <property type="match status" value="1"/>
</dbReference>
<dbReference type="KEGG" id="smax:FJR03_04675"/>
<keyword evidence="21" id="KW-1185">Reference proteome</keyword>
<keyword evidence="5 16" id="KW-0820">tRNA-binding</keyword>
<dbReference type="AlphaFoldDB" id="A0A7M1AUG5"/>
<dbReference type="NCBIfam" id="TIGR00472">
    <property type="entry name" value="pheT_bact"/>
    <property type="match status" value="1"/>
</dbReference>
<evidence type="ECO:0000256" key="14">
    <source>
        <dbReference type="ARBA" id="ARBA00049255"/>
    </source>
</evidence>
<evidence type="ECO:0000256" key="12">
    <source>
        <dbReference type="ARBA" id="ARBA00022917"/>
    </source>
</evidence>
<feature type="domain" description="B5" evidence="19">
    <location>
        <begin position="391"/>
        <end position="467"/>
    </location>
</feature>
<evidence type="ECO:0000259" key="17">
    <source>
        <dbReference type="PROSITE" id="PS50886"/>
    </source>
</evidence>
<dbReference type="GO" id="GO:0005524">
    <property type="term" value="F:ATP binding"/>
    <property type="evidence" value="ECO:0007669"/>
    <property type="project" value="UniProtKB-UniRule"/>
</dbReference>
<keyword evidence="11 16" id="KW-0694">RNA-binding</keyword>
<dbReference type="NCBIfam" id="NF045760">
    <property type="entry name" value="YtpR"/>
    <property type="match status" value="1"/>
</dbReference>
<evidence type="ECO:0000256" key="13">
    <source>
        <dbReference type="ARBA" id="ARBA00023146"/>
    </source>
</evidence>
<dbReference type="PROSITE" id="PS51447">
    <property type="entry name" value="FDX_ACB"/>
    <property type="match status" value="1"/>
</dbReference>
<keyword evidence="7 15" id="KW-0479">Metal-binding</keyword>
<dbReference type="PANTHER" id="PTHR10947">
    <property type="entry name" value="PHENYLALANYL-TRNA SYNTHETASE BETA CHAIN AND LEUCINE-RICH REPEAT-CONTAINING PROTEIN 47"/>
    <property type="match status" value="1"/>
</dbReference>
<gene>
    <name evidence="15" type="primary">pheT</name>
    <name evidence="20" type="ORF">FJR03_04675</name>
</gene>
<dbReference type="CDD" id="cd00769">
    <property type="entry name" value="PheRS_beta_core"/>
    <property type="match status" value="1"/>
</dbReference>
<evidence type="ECO:0000256" key="2">
    <source>
        <dbReference type="ARBA" id="ARBA00008653"/>
    </source>
</evidence>
<dbReference type="Gene3D" id="2.40.50.140">
    <property type="entry name" value="Nucleic acid-binding proteins"/>
    <property type="match status" value="1"/>
</dbReference>
<feature type="domain" description="TRNA-binding" evidence="17">
    <location>
        <begin position="39"/>
        <end position="150"/>
    </location>
</feature>
<evidence type="ECO:0000256" key="4">
    <source>
        <dbReference type="ARBA" id="ARBA00022490"/>
    </source>
</evidence>
<dbReference type="GO" id="GO:0006432">
    <property type="term" value="P:phenylalanyl-tRNA aminoacylation"/>
    <property type="evidence" value="ECO:0007669"/>
    <property type="project" value="UniProtKB-UniRule"/>
</dbReference>
<dbReference type="SUPFAM" id="SSF55681">
    <property type="entry name" value="Class II aaRS and biotin synthetases"/>
    <property type="match status" value="1"/>
</dbReference>
<dbReference type="InterPro" id="IPR002547">
    <property type="entry name" value="tRNA-bd_dom"/>
</dbReference>
<evidence type="ECO:0000313" key="21">
    <source>
        <dbReference type="Proteomes" id="UP000593910"/>
    </source>
</evidence>
<dbReference type="PROSITE" id="PS51483">
    <property type="entry name" value="B5"/>
    <property type="match status" value="1"/>
</dbReference>
<evidence type="ECO:0000256" key="16">
    <source>
        <dbReference type="PROSITE-ProRule" id="PRU00209"/>
    </source>
</evidence>
<dbReference type="GO" id="GO:0009328">
    <property type="term" value="C:phenylalanine-tRNA ligase complex"/>
    <property type="evidence" value="ECO:0007669"/>
    <property type="project" value="TreeGrafter"/>
</dbReference>
<evidence type="ECO:0000256" key="8">
    <source>
        <dbReference type="ARBA" id="ARBA00022741"/>
    </source>
</evidence>
<dbReference type="InterPro" id="IPR012340">
    <property type="entry name" value="NA-bd_OB-fold"/>
</dbReference>
<comment type="subcellular location">
    <subcellularLocation>
        <location evidence="1 15">Cytoplasm</location>
    </subcellularLocation>
</comment>
<keyword evidence="13 15" id="KW-0030">Aminoacyl-tRNA synthetase</keyword>
<comment type="similarity">
    <text evidence="2 15">Belongs to the phenylalanyl-tRNA synthetase beta subunit family. Type 1 subfamily.</text>
</comment>
<dbReference type="CDD" id="cd02796">
    <property type="entry name" value="tRNA_bind_bactPheRS"/>
    <property type="match status" value="1"/>
</dbReference>
<feature type="binding site" evidence="15">
    <location>
        <position position="454"/>
    </location>
    <ligand>
        <name>Mg(2+)</name>
        <dbReference type="ChEBI" id="CHEBI:18420"/>
        <note>shared with alpha subunit</note>
    </ligand>
</feature>
<evidence type="ECO:0000256" key="1">
    <source>
        <dbReference type="ARBA" id="ARBA00004496"/>
    </source>
</evidence>
<comment type="subunit">
    <text evidence="3 15">Tetramer of two alpha and two beta subunits.</text>
</comment>
<feature type="binding site" evidence="15">
    <location>
        <position position="451"/>
    </location>
    <ligand>
        <name>Mg(2+)</name>
        <dbReference type="ChEBI" id="CHEBI:18420"/>
        <note>shared with alpha subunit</note>
    </ligand>
</feature>
<dbReference type="InterPro" id="IPR009061">
    <property type="entry name" value="DNA-bd_dom_put_sf"/>
</dbReference>
<dbReference type="FunFam" id="2.40.50.140:FF:000045">
    <property type="entry name" value="Phenylalanine--tRNA ligase beta subunit"/>
    <property type="match status" value="1"/>
</dbReference>
<dbReference type="PANTHER" id="PTHR10947:SF0">
    <property type="entry name" value="PHENYLALANINE--TRNA LIGASE BETA SUBUNIT"/>
    <property type="match status" value="1"/>
</dbReference>